<proteinExistence type="inferred from homology"/>
<accession>A0A5B9QIJ1</accession>
<dbReference type="GO" id="GO:0007156">
    <property type="term" value="P:homophilic cell adhesion via plasma membrane adhesion molecules"/>
    <property type="evidence" value="ECO:0007669"/>
    <property type="project" value="InterPro"/>
</dbReference>
<dbReference type="InterPro" id="IPR002126">
    <property type="entry name" value="Cadherin-like_dom"/>
</dbReference>
<protein>
    <submittedName>
        <fullName evidence="11">Matrixin</fullName>
    </submittedName>
</protein>
<reference evidence="11 12" key="1">
    <citation type="submission" date="2019-08" db="EMBL/GenBank/DDBJ databases">
        <title>Deep-cultivation of Planctomycetes and their phenomic and genomic characterization uncovers novel biology.</title>
        <authorList>
            <person name="Wiegand S."/>
            <person name="Jogler M."/>
            <person name="Boedeker C."/>
            <person name="Pinto D."/>
            <person name="Vollmers J."/>
            <person name="Rivas-Marin E."/>
            <person name="Kohn T."/>
            <person name="Peeters S.H."/>
            <person name="Heuer A."/>
            <person name="Rast P."/>
            <person name="Oberbeckmann S."/>
            <person name="Bunk B."/>
            <person name="Jeske O."/>
            <person name="Meyerdierks A."/>
            <person name="Storesund J.E."/>
            <person name="Kallscheuer N."/>
            <person name="Luecker S."/>
            <person name="Lage O.M."/>
            <person name="Pohl T."/>
            <person name="Merkel B.J."/>
            <person name="Hornburger P."/>
            <person name="Mueller R.-W."/>
            <person name="Bruemmer F."/>
            <person name="Labrenz M."/>
            <person name="Spormann A.M."/>
            <person name="Op den Camp H."/>
            <person name="Overmann J."/>
            <person name="Amann R."/>
            <person name="Jetten M.S.M."/>
            <person name="Mascher T."/>
            <person name="Medema M.H."/>
            <person name="Devos D.P."/>
            <person name="Kaster A.-K."/>
            <person name="Ovreas L."/>
            <person name="Rohde M."/>
            <person name="Galperin M.Y."/>
            <person name="Jogler C."/>
        </authorList>
    </citation>
    <scope>NUCLEOTIDE SEQUENCE [LARGE SCALE GENOMIC DNA]</scope>
    <source>
        <strain evidence="11 12">UC8</strain>
    </source>
</reference>
<evidence type="ECO:0000313" key="12">
    <source>
        <dbReference type="Proteomes" id="UP000325286"/>
    </source>
</evidence>
<dbReference type="PANTHER" id="PTHR10201">
    <property type="entry name" value="MATRIX METALLOPROTEINASE"/>
    <property type="match status" value="1"/>
</dbReference>
<dbReference type="InterPro" id="IPR003610">
    <property type="entry name" value="CBM5/12"/>
</dbReference>
<keyword evidence="5" id="KW-0732">Signal</keyword>
<feature type="domain" description="Cadherin" evidence="10">
    <location>
        <begin position="5033"/>
        <end position="5127"/>
    </location>
</feature>
<dbReference type="PROSITE" id="PS50268">
    <property type="entry name" value="CADHERIN_2"/>
    <property type="match status" value="2"/>
</dbReference>
<dbReference type="GO" id="GO:0004553">
    <property type="term" value="F:hydrolase activity, hydrolyzing O-glycosyl compounds"/>
    <property type="evidence" value="ECO:0007669"/>
    <property type="project" value="InterPro"/>
</dbReference>
<dbReference type="Gene3D" id="2.60.40.3440">
    <property type="match status" value="3"/>
</dbReference>
<dbReference type="InterPro" id="IPR006026">
    <property type="entry name" value="Peptidase_Metallo"/>
</dbReference>
<dbReference type="SUPFAM" id="SSF51126">
    <property type="entry name" value="Pectin lyase-like"/>
    <property type="match status" value="1"/>
</dbReference>
<dbReference type="RefSeq" id="WP_068140527.1">
    <property type="nucleotide sequence ID" value="NZ_CP042914.1"/>
</dbReference>
<evidence type="ECO:0000256" key="7">
    <source>
        <dbReference type="ARBA" id="ARBA00022833"/>
    </source>
</evidence>
<feature type="region of interest" description="Disordered" evidence="9">
    <location>
        <begin position="2519"/>
        <end position="2578"/>
    </location>
</feature>
<feature type="domain" description="Cadherin" evidence="10">
    <location>
        <begin position="5307"/>
        <end position="5395"/>
    </location>
</feature>
<dbReference type="CDD" id="cd12215">
    <property type="entry name" value="ChiC_BD"/>
    <property type="match status" value="1"/>
</dbReference>
<feature type="compositionally biased region" description="Basic and acidic residues" evidence="9">
    <location>
        <begin position="1032"/>
        <end position="1041"/>
    </location>
</feature>
<comment type="similarity">
    <text evidence="2">Belongs to the peptidase M10A family.</text>
</comment>
<evidence type="ECO:0000256" key="4">
    <source>
        <dbReference type="ARBA" id="ARBA00022723"/>
    </source>
</evidence>
<dbReference type="GO" id="GO:0005576">
    <property type="term" value="C:extracellular region"/>
    <property type="evidence" value="ECO:0007669"/>
    <property type="project" value="InterPro"/>
</dbReference>
<dbReference type="NCBIfam" id="NF012211">
    <property type="entry name" value="tand_rpt_95"/>
    <property type="match status" value="4"/>
</dbReference>
<dbReference type="GO" id="GO:0016020">
    <property type="term" value="C:membrane"/>
    <property type="evidence" value="ECO:0007669"/>
    <property type="project" value="InterPro"/>
</dbReference>
<gene>
    <name evidence="11" type="ORF">UC8_08750</name>
</gene>
<dbReference type="Pfam" id="PF20009">
    <property type="entry name" value="GEVED"/>
    <property type="match status" value="1"/>
</dbReference>
<dbReference type="SUPFAM" id="SSF55486">
    <property type="entry name" value="Metalloproteases ('zincins'), catalytic domain"/>
    <property type="match status" value="2"/>
</dbReference>
<dbReference type="Pfam" id="PF07595">
    <property type="entry name" value="Planc_extracel"/>
    <property type="match status" value="1"/>
</dbReference>
<feature type="region of interest" description="Disordered" evidence="9">
    <location>
        <begin position="1032"/>
        <end position="1051"/>
    </location>
</feature>
<feature type="region of interest" description="Disordered" evidence="9">
    <location>
        <begin position="1544"/>
        <end position="1565"/>
    </location>
</feature>
<evidence type="ECO:0000313" key="11">
    <source>
        <dbReference type="EMBL" id="QEG38917.1"/>
    </source>
</evidence>
<evidence type="ECO:0000256" key="9">
    <source>
        <dbReference type="SAM" id="MobiDB-lite"/>
    </source>
</evidence>
<dbReference type="EMBL" id="CP042914">
    <property type="protein sequence ID" value="QEG38917.1"/>
    <property type="molecule type" value="Genomic_DNA"/>
</dbReference>
<dbReference type="SMART" id="SM00235">
    <property type="entry name" value="ZnMc"/>
    <property type="match status" value="1"/>
</dbReference>
<dbReference type="Pfam" id="PF04151">
    <property type="entry name" value="PPC"/>
    <property type="match status" value="1"/>
</dbReference>
<dbReference type="InterPro" id="IPR041690">
    <property type="entry name" value="Cadherin_5"/>
</dbReference>
<keyword evidence="3" id="KW-0645">Protease</keyword>
<dbReference type="SMART" id="SM00710">
    <property type="entry name" value="PbH1"/>
    <property type="match status" value="8"/>
</dbReference>
<dbReference type="InterPro" id="IPR011506">
    <property type="entry name" value="Planctomycete_extracellular"/>
</dbReference>
<dbReference type="GO" id="GO:0008270">
    <property type="term" value="F:zinc ion binding"/>
    <property type="evidence" value="ECO:0007669"/>
    <property type="project" value="InterPro"/>
</dbReference>
<evidence type="ECO:0000256" key="5">
    <source>
        <dbReference type="ARBA" id="ARBA00022729"/>
    </source>
</evidence>
<dbReference type="Pfam" id="PF17892">
    <property type="entry name" value="Cadherin_5"/>
    <property type="match status" value="1"/>
</dbReference>
<dbReference type="InterPro" id="IPR007280">
    <property type="entry name" value="Peptidase_C_arc/bac"/>
</dbReference>
<evidence type="ECO:0000256" key="8">
    <source>
        <dbReference type="ARBA" id="ARBA00023049"/>
    </source>
</evidence>
<dbReference type="SMART" id="SM00495">
    <property type="entry name" value="ChtBD3"/>
    <property type="match status" value="1"/>
</dbReference>
<dbReference type="InterPro" id="IPR045474">
    <property type="entry name" value="GEVED"/>
</dbReference>
<evidence type="ECO:0000256" key="3">
    <source>
        <dbReference type="ARBA" id="ARBA00022670"/>
    </source>
</evidence>
<feature type="compositionally biased region" description="Polar residues" evidence="9">
    <location>
        <begin position="2555"/>
        <end position="2570"/>
    </location>
</feature>
<keyword evidence="6" id="KW-0378">Hydrolase</keyword>
<keyword evidence="4" id="KW-0479">Metal-binding</keyword>
<dbReference type="Gene3D" id="2.60.120.380">
    <property type="match status" value="2"/>
</dbReference>
<organism evidence="11 12">
    <name type="scientific">Roseimaritima ulvae</name>
    <dbReference type="NCBI Taxonomy" id="980254"/>
    <lineage>
        <taxon>Bacteria</taxon>
        <taxon>Pseudomonadati</taxon>
        <taxon>Planctomycetota</taxon>
        <taxon>Planctomycetia</taxon>
        <taxon>Pirellulales</taxon>
        <taxon>Pirellulaceae</taxon>
        <taxon>Roseimaritima</taxon>
    </lineage>
</organism>
<keyword evidence="7" id="KW-0862">Zinc</keyword>
<evidence type="ECO:0000256" key="2">
    <source>
        <dbReference type="ARBA" id="ARBA00010370"/>
    </source>
</evidence>
<dbReference type="GO" id="GO:0030198">
    <property type="term" value="P:extracellular matrix organization"/>
    <property type="evidence" value="ECO:0007669"/>
    <property type="project" value="TreeGrafter"/>
</dbReference>
<dbReference type="InterPro" id="IPR011050">
    <property type="entry name" value="Pectin_lyase_fold/virulence"/>
</dbReference>
<keyword evidence="8" id="KW-0482">Metalloprotease</keyword>
<sequence length="6003" mass="629901">MARRLSTPASSSAKRKRLSDTLRRRRLLHQSLEKREMLAADYEAHAIFAEGTPMDVVDQWEAQQRVTDGLQDAILQGSRWRNSAIESSPNNGDPIRVTWSIVPDGTPITGPAGNGETSDLVAFLDGIYGGGGTSDIEQKPWFPIFTNIYDVWSENTGLDLVYEPADDGAAIGDNANIGVLDVRGDMRVGGRFIDGNSNVLGFNFYPNGSGNSGPDGDMIIDTADNFYVNNADGPTGENRGLTNVLAHEVGHGIGIAHALPVDSSKLMEPFVNFAFLGPQEDDIFNAQQLYGDALESNETLATATDLGVVKNSTRTIGGASIDNGSSDVDVYAFEVTSPTELNVLLRPTGTQYLVGPQTGGPSVLVNRLRQADLSFRLLAEDGTEILAVDDSGLGSAETLNEFTLDTPGKYFLQVEGVGAEPQLYDLTLRVGTILNLGNAETDLRLVSVNPNAEAIFSDTDPNLLDVSPSELTFRFSGDADLDESTLENGIRIRYAGEDQRLDSADDEFIEPGWVGFGLTDRTVITRFAEPLDDGRYRVEVFGVDIPEQGITAVRDTDGDPLVPRVSGSDSDNIDFELELGARVVGVVPQPVLRLPSGAIDPQLDVIHVYFDDNDLFAGGGTATLANPAFYQLVRTENTVSSGDDQVVNPIDVKIVEFETQTVPSSLGGGTVEVQVRVNRVELTFADDLSDITGSGAFRLKVGSDATLGQAGAPIAPTLFPLAGDPSDTTTGAPLIATLNGQTAVRLSSTIADTGLPFDYPGGNNDPGHRDIYEENHLGAGPDSAGGIQTIGYNFALDRSYGFNSAGRPVFTVANPEQLQRFREVFEYYGQLLGVEFVETVSSGITVVVGDMFPNGEVSGPGGVAGVAGPSLAILDSAEAWDNTTGGGFFSVALHEIGHSIGLGHTYEQPGGTIMGNATEYAGSSSEWVFPGDVDIVHGQYLYRPDNRDVDMFEIVQPAGQAGTLLLETFAERRDGGSLLNSQLVVYKRNPSGVLEMVGSNDDSYGDDSGLSLNLEAQDSDTSYFVAVTARGNEDFDPRHEGSGSGGDSQGDYDLLVRFNPRTGSTISDAAGTPIDGDGDGNPGGAFNFWFQAADAANTMYVDAAAAPGGNGSEAAPFREIDEALVAASAAANTVGNSQPVVVRIVANAGADGVVGLPNDNFEGNADNQAYVIGPGLNAGTFQKDGRNLIVPKDVTVMIDAGVVLKMLSSRIAVGSGIDGNDASGGALQVLGVPHLPVFITSYNDPTTGLEVNPLDDTPARGDWGGIEIRNDVDRGEGRRDFEREGIFLNYIAGADIQYGGGRVNVSGQNQAVAPIQMNSARPTLINNSIHQSTGPALSADPSSFEETNFTTLRYQRKDAFVPDYDRVGPLIYDNSIIDNSVNGLLVRIDTLAGGALEELTVPGRFDDTEVTHILGDNLLIKGNPVGHVLETQPAAPTTVTLDAVLPPSPGGAGLAAGTYDYVITYIDAFGYESIPTVATGAITITAGQAIELNGLPNAGDELYPAGEQKPGSEAPYVSRRLYRRDGADYHLVADLNRSDTSYTDELTTPLDVSPPTAGGLRLRSRPDGRLTIDPGVVIKSSGVRIETGFGADLIAEGVEGRPVVFTSRNDDRYGAGGSFDTNGDGDSQGTPGDWAGINTYPFSRLSVDHAVFAFAGGISSVGGTVAGFNAIEVHQAFARIANSQFEFINGGTDAFGSLGGTRAGRGPHDQSVLFVAGSQPVIANNMFTDMTTGTAAISINVNALNAEPLDDFGRQTGSAGLVDHAPGNYGPLVVGNRIEAGGLGGMRVRPEMLTTESVWDDTDIVHIVSGDIEVPDVHTYGGLRLESQPEQSLVVKLDNDAQLIAGGRPLDIDDRIGGIVQIVGSPGFPVILTSSRDDSVGAGFDPFGAPLRDTNGDGISAGVPGDWGGIEFREFTHDRNVEVITELEGALGAVGDLNSNTASAQALGLLAEGEKSSDENLRLGFSVYGTIASAGDTDVYSFRATAGTEVWIDVDRTAAGLDSVIEVINGAGDVIARSDNSAAEQAIGSLPFVRPGSLAWPMRQDPFAAVNMGANPGSYHDFYTTNPDDAGMRLVLPGATGTNSEFFVRITGADETDGLYQMQVRLQELDEFAGSTVRFADIRYADVGIQTLGLPGHSFLTGEAATVNQRVDLGNILNSDRAAITVSGELRDLRGSNNFSDINTISFSLVRDSIQSIQRDPSDNSTAGGNTYIATTIDVDFADGVSRPDTTLMLYYRGVDGNAPAQLVMIGTDSNIAADRSGPGEGSDIDDQTRGSVAQRDPFIGTVELLAGHYDLVVTNNARVPTDLNQYFQASSSNANVRLEPLTSVVRIAEDRFSDNSFVQSTASGPISVAFDVVKNADTGQSNTTPYGLGDVTMFVLGNGSGNTSRLYGNNALVGVPEAIFGNDFTRLAAIAMNPSTGFVYGIQGNNPTGADNDANVDGFYRLSDGSGGATAVGTTGIATFETFINTTPDPDVRQIRNPFGTAAGSGEGMVIEALAYRVSGGGDDTLRLYGVGSRGNNTQTFPQPDSYTGANSDPVGEHDAPARNYLYRLNPTTGAGISASSQGDRTGNRRASGAGTDVVELGRIAPDLPGFTPVPSEGPAVVTYQNFLGDVTGITAVDSYVDPDTFTTKGGGLYAVTDNGGLIRIDPSEIGDNSGDRNNDNPIGEFVTFVTDEFGAPIQFSSVTTGPRNVADEYDFAGERSNFPYEHTLFATDVSGRVYTLDVDGNLLGQLAFGQTSVDSLVGGGTTGIAFSNLDVNLWHQTDAQQANAEGHGAEVTPDNLRDERTIGDNSLYFGYDSDIVEGTEWRGQYSPSRSTNNYDFAGGAHGSVQSHPIDLRGYSSADEPHLYFNYLLQTDDAEAELFANAHARDSLRVYVSSENDPNWTLVSTNNGAGDNDYSEGFTEQVEDEFDLLHNGFFDETGTYQFTQELFDVNDWRQARVSLAPWAGDNDVRIRYEFDTAGEVSPYALELRAVTPDRMLDNDNLAFSLSDLAGTVYDFEFDYGLVIDAPTGAAISDGDTITLTGTPGVVTYTFRDLAGGPAAPGEIGFNLSDDGEAIAQAIATAVAADGFVVTFSNNLLSRIGIDATAFALTGGLTTDIIADEPGVPFGVTDIPVDVSMDTVAIRDALREGLARGINPTDPMELSGYQAFGETVRTFGLVVEDAGPLVAFGGEYTGVFLPGQFSGVYESQLFNENGFGNSTTDSLRQAGLRGVSNANNGVFIDDVIIGFAERGEMVMNANSGTSTTLNPQFQPQVFPGGEFNEETVAGQFQVEIRSSAEYGDVDFPDHFFVRDFNTNDWIGQAIALTFFDGSEISNRDRFQITDGVDVITFEFISTDAVGTAANVTPGRIEVPFSPNFSAAQIATSVRDAINSSSVQQRLDVSASSPEGETAVGIGNSATVLLHGMATSDLLGGTNFVLVKADGTADVQIPTTLYGTELAGMGQDDGDSNRRREQGQLILQGNRISFSGGFGIVADAGRRTVANAALAGTQGPHPGSPQAFPTTNPDNLVPGVVVTNNVLYGNQSGGIRISGDSANGPVAPQPFARVINNTVYGVSAGDSAILIDQNAAPTLVNNAVTNSNIGISVNGSPDLEILSTLYWNNKNNVTGTGLGSSAIVVPNGDAVFLDPTNGNLYPIADSQLIDSSLASVVERVDLQALKTSLGIAFSPILAPDTDITGQRRINDQTGGSGTGSNLFIDRGAIDRSDFDGPIATLLVPLDNDAAGRDIDSSETYVQLDSGNVSQFVIKLDESSGTGPDAATVTADSVILTENGQRLVPGSDYTFGYSSTSRTIVLVPTSGVWKPDAAYEITLYNRDRLAVQAPAGLQLIDGDQLTIVDNNDSVGVFEFESGYVATIQQSTLFSLSGPVSNFADGDSFEIFDPSGLISDVFELDTDGATTTGNIRIDISSATTVEDVRDAIFAALDTPTTRTRLTIAPLKVGTTGIQLGALTGSSVTEDVGGLTLLGTAGGVNDGDQISYTRGITTLVFEFKADGSTALPQANTDVVIPFSPLDDAEALAGRLADALRGQVLLGLDSARVIEGGRVHIGGRAGDLLQLLAGSPLSLEGAPGVTGKLTLAIPVAATGAGVDGQRFSVTVAGNTSSFQFLTDGSTATPDVKVVVSPTADAAEIAGAIAVALAGEFAELNSTSTLNIVNVGEDNALSGAVPNIVIDPLTSTLTVDGVPGGAIAIPFIPSIEFTENTVAGQIIAAIERSGLTTTSFAAGGGTILLDNTDSVDGLASTPISAIRDRAGNTLAPNRLNLETQFTILMPGVGLDFGDADLPYPTELANNGARHTLTTDRELRLGNEVDNERDGQPGNHDDDVDVINASYIDSDASNGALVSVSTLNSSRVQVSVTARPTVVDEGDILRLEVVGKFTLDFELVLAGNDPSVATNLPVLMIPEESAESFARRLSDVISTQLALAADTSLQPVHTEIRFDSAIPREFTILSVDDEDGVRVTDASDPVAGLFLDAAGNITGLLNPLDSLGTQVSISVTGNGLLDAWIDFNQDGDWNDPGEQILQNEAVIDGDNVFRITAPQSAIDGLTWARFRVSATGNLTPEGVAIGGEVEDHQVRVTRFALPTPIDDGSGDPAFTTDEDTPLLVGAADSILLNDTFSPDLLNQRAQLVDDVTSGTLVLNDDGTFEYTPDPDFNGTDRFTYRVVGDTSTPPPFEVGSDLVATVTLTVNAVNDAPTFVLANPTTPGNASLDVLEQDANATPLNLPFATNLLPGPATATDEAGQTVAFTVVADPGNPVGLLDGPLVVASNGRVIFTPAADAIGTAVFTITAFDSGSSTPPNVNTSAPVTLTVNVRPVNDPPVIDPAMTGVSDMQSSDDAYSVDAAGQITYTLREDNAQAVGSPAAPYVIDLVGTTGAGYNRIGLLDVFNAGPANEEDAVTPGGGQTIRLSSFDGVDTLTTALGGTVTADRDGSGNLLRLLYTPPLDVNSSFRGLDSFTYTVSDDGQTWQLGSPGMLVDDPLSATNTVFLDLQAVNDAPQFTPIRSTVTSLEDNPEIRVTYATGIFAGPPQTALDENDLVSGQQVEFRLVPQNAVLAAELFGTNQPTISTDGTLSYTSAPNAYGTVVFDVTLADLTPSDPTRGDVNLSAPTQLTITVQPQNDAPVFANTDPVTFTLDEDNSFLIPYTALPGDPQGLLDKFIVGPANEAANITPGGNQTLQLADPIAASTTSGGTLTQVVVDGRPFLRYRPKVHFNGTDTFAYSVVDNGQSVDLAGNVTADPKTAFFSVNLIVNPVNDPPQFGGATDVTALEDAGEDDPNVLPADVGLTVIPQWATNIQPGPAGAIDELATQSVTFTITPVDDALARTVFATDNNGNLQVTADSGGNLTFRTLPNANGVVAFTVVADDGSPEGSNLSTVKTFSITITPVNDDPTFTPGPSSISHDEDGGPYGAIWATDVLAGPADEVAAGQTVRFDVSIDAASAGLFQTPPAIADDGTLRFNPAADANGTATVTVQAIDNEGGMATPVTFEIVIEPVIDSPIANPDQFNVDEDTVRTLLQSELLANDVDPDLPDDTLTITLLSSITRSGASISLDANNNVIYEPQGSALLQALAEGSFATDSFSYTLTDSFGRTSEPTMVSLNVTGINDAPRLLPDNPDVEATGSTILRPLDNDFDVDGTLDLSTLEITLSPAFGAVTLPGDGTIVYTPYAGFNGTDTLRYTIKDDRGASGPDTLINIVANNAPIVVDDEAGIFRNGVADIPVLDNDSDPDLGGSVDAQSLVVVTQPSFGTAFVLRDNDGNLTGEIRYVPAEDYAGSDSFTYRVSDNLGRASETATVNVNISASRLQNPLLNLDVDGDGEISPIDALLNVNLLNRVGQLALNDAGAWDVDQAYTAGDTVQYDGGSWLAEMAIPAGEIPSENSLWTKAAKPFYDVDGNLLIEPFDVLTVVNELNRRARIGRDGSAGEAVPSIQPTSTSSDETLLFDQAHTTLATPAAKIVSTEVSYPVAATDDEDLLDTLARDKPAGEASEQEVVVDTLWRDFE</sequence>
<feature type="compositionally biased region" description="Polar residues" evidence="9">
    <location>
        <begin position="2519"/>
        <end position="2536"/>
    </location>
</feature>
<dbReference type="OrthoDB" id="247526at2"/>
<dbReference type="InterPro" id="IPR001818">
    <property type="entry name" value="Pept_M10_metallopeptidase"/>
</dbReference>
<dbReference type="GO" id="GO:0006508">
    <property type="term" value="P:proteolysis"/>
    <property type="evidence" value="ECO:0007669"/>
    <property type="project" value="UniProtKB-KW"/>
</dbReference>
<evidence type="ECO:0000256" key="1">
    <source>
        <dbReference type="ARBA" id="ARBA00001947"/>
    </source>
</evidence>
<keyword evidence="12" id="KW-1185">Reference proteome</keyword>
<dbReference type="KEGG" id="rul:UC8_08750"/>
<dbReference type="GO" id="GO:0005509">
    <property type="term" value="F:calcium ion binding"/>
    <property type="evidence" value="ECO:0007669"/>
    <property type="project" value="InterPro"/>
</dbReference>
<dbReference type="InterPro" id="IPR036573">
    <property type="entry name" value="CBM_sf_5/12"/>
</dbReference>
<dbReference type="Pfam" id="PF00413">
    <property type="entry name" value="Peptidase_M10"/>
    <property type="match status" value="2"/>
</dbReference>
<dbReference type="GO" id="GO:0004222">
    <property type="term" value="F:metalloendopeptidase activity"/>
    <property type="evidence" value="ECO:0007669"/>
    <property type="project" value="InterPro"/>
</dbReference>
<dbReference type="InterPro" id="IPR006626">
    <property type="entry name" value="PbH1"/>
</dbReference>
<dbReference type="GO" id="GO:0030574">
    <property type="term" value="P:collagen catabolic process"/>
    <property type="evidence" value="ECO:0007669"/>
    <property type="project" value="TreeGrafter"/>
</dbReference>
<feature type="region of interest" description="Disordered" evidence="9">
    <location>
        <begin position="1"/>
        <end position="20"/>
    </location>
</feature>
<dbReference type="InterPro" id="IPR024079">
    <property type="entry name" value="MetalloPept_cat_dom_sf"/>
</dbReference>
<dbReference type="GO" id="GO:0031012">
    <property type="term" value="C:extracellular matrix"/>
    <property type="evidence" value="ECO:0007669"/>
    <property type="project" value="InterPro"/>
</dbReference>
<evidence type="ECO:0000259" key="10">
    <source>
        <dbReference type="PROSITE" id="PS50268"/>
    </source>
</evidence>
<dbReference type="GO" id="GO:0005975">
    <property type="term" value="P:carbohydrate metabolic process"/>
    <property type="evidence" value="ECO:0007669"/>
    <property type="project" value="InterPro"/>
</dbReference>
<name>A0A5B9QIJ1_9BACT</name>
<evidence type="ECO:0000256" key="6">
    <source>
        <dbReference type="ARBA" id="ARBA00022801"/>
    </source>
</evidence>
<dbReference type="Proteomes" id="UP000325286">
    <property type="component" value="Chromosome"/>
</dbReference>
<dbReference type="Gene3D" id="3.40.390.10">
    <property type="entry name" value="Collagenase (Catalytic Domain)"/>
    <property type="match status" value="2"/>
</dbReference>
<dbReference type="SUPFAM" id="SSF51055">
    <property type="entry name" value="Carbohydrate binding domain"/>
    <property type="match status" value="1"/>
</dbReference>
<dbReference type="GO" id="GO:0030246">
    <property type="term" value="F:carbohydrate binding"/>
    <property type="evidence" value="ECO:0007669"/>
    <property type="project" value="InterPro"/>
</dbReference>
<comment type="cofactor">
    <cofactor evidence="1">
        <name>Zn(2+)</name>
        <dbReference type="ChEBI" id="CHEBI:29105"/>
    </cofactor>
</comment>
<dbReference type="PANTHER" id="PTHR10201:SF291">
    <property type="entry name" value="MATRIX METALLOPROTEINASE 1, ISOFORM C-RELATED"/>
    <property type="match status" value="1"/>
</dbReference>
<dbReference type="Pfam" id="PF17963">
    <property type="entry name" value="Big_9"/>
    <property type="match status" value="3"/>
</dbReference>